<accession>A0A1I4K215</accession>
<evidence type="ECO:0000313" key="2">
    <source>
        <dbReference type="EMBL" id="SFL72774.1"/>
    </source>
</evidence>
<dbReference type="GO" id="GO:0003677">
    <property type="term" value="F:DNA binding"/>
    <property type="evidence" value="ECO:0007669"/>
    <property type="project" value="InterPro"/>
</dbReference>
<organism evidence="2 3">
    <name type="scientific">Gracilibacillus orientalis</name>
    <dbReference type="NCBI Taxonomy" id="334253"/>
    <lineage>
        <taxon>Bacteria</taxon>
        <taxon>Bacillati</taxon>
        <taxon>Bacillota</taxon>
        <taxon>Bacilli</taxon>
        <taxon>Bacillales</taxon>
        <taxon>Bacillaceae</taxon>
        <taxon>Gracilibacillus</taxon>
    </lineage>
</organism>
<reference evidence="3" key="1">
    <citation type="submission" date="2016-10" db="EMBL/GenBank/DDBJ databases">
        <authorList>
            <person name="Varghese N."/>
            <person name="Submissions S."/>
        </authorList>
    </citation>
    <scope>NUCLEOTIDE SEQUENCE [LARGE SCALE GENOMIC DNA]</scope>
    <source>
        <strain evidence="3">CGMCC 1.4250</strain>
    </source>
</reference>
<name>A0A1I4K215_9BACI</name>
<dbReference type="PROSITE" id="PS51736">
    <property type="entry name" value="RECOMBINASES_3"/>
    <property type="match status" value="1"/>
</dbReference>
<sequence>MLDELQADDTIFVTDLTRSTRDLFELVDDIKQKKANLKSLKDT</sequence>
<dbReference type="GO" id="GO:0000150">
    <property type="term" value="F:DNA strand exchange activity"/>
    <property type="evidence" value="ECO:0007669"/>
    <property type="project" value="InterPro"/>
</dbReference>
<gene>
    <name evidence="2" type="ORF">SAMN04487943_103306</name>
</gene>
<dbReference type="AlphaFoldDB" id="A0A1I4K215"/>
<dbReference type="InterPro" id="IPR006119">
    <property type="entry name" value="Resolv_N"/>
</dbReference>
<keyword evidence="3" id="KW-1185">Reference proteome</keyword>
<proteinExistence type="predicted"/>
<protein>
    <submittedName>
        <fullName evidence="2">Resolvase, N terminal domain</fullName>
    </submittedName>
</protein>
<evidence type="ECO:0000259" key="1">
    <source>
        <dbReference type="PROSITE" id="PS51736"/>
    </source>
</evidence>
<dbReference type="Pfam" id="PF00239">
    <property type="entry name" value="Resolvase"/>
    <property type="match status" value="1"/>
</dbReference>
<dbReference type="EMBL" id="FOTR01000003">
    <property type="protein sequence ID" value="SFL72774.1"/>
    <property type="molecule type" value="Genomic_DNA"/>
</dbReference>
<evidence type="ECO:0000313" key="3">
    <source>
        <dbReference type="Proteomes" id="UP000198565"/>
    </source>
</evidence>
<dbReference type="Proteomes" id="UP000198565">
    <property type="component" value="Unassembled WGS sequence"/>
</dbReference>
<feature type="domain" description="Resolvase/invertase-type recombinase catalytic" evidence="1">
    <location>
        <begin position="1"/>
        <end position="43"/>
    </location>
</feature>